<keyword evidence="3 5" id="KW-0687">Ribonucleoprotein</keyword>
<dbReference type="Gene3D" id="1.10.287.610">
    <property type="entry name" value="Helix hairpin bin"/>
    <property type="match status" value="1"/>
</dbReference>
<evidence type="ECO:0000313" key="6">
    <source>
        <dbReference type="EMBL" id="AWS06639.1"/>
    </source>
</evidence>
<dbReference type="PRINTS" id="PR00395">
    <property type="entry name" value="RIBOSOMALS2"/>
</dbReference>
<evidence type="ECO:0000256" key="1">
    <source>
        <dbReference type="ARBA" id="ARBA00006242"/>
    </source>
</evidence>
<dbReference type="CDD" id="cd01425">
    <property type="entry name" value="RPS2"/>
    <property type="match status" value="1"/>
</dbReference>
<dbReference type="SUPFAM" id="SSF52313">
    <property type="entry name" value="Ribosomal protein S2"/>
    <property type="match status" value="1"/>
</dbReference>
<gene>
    <name evidence="6" type="primary">rps2</name>
</gene>
<dbReference type="Pfam" id="PF00318">
    <property type="entry name" value="Ribosomal_S2"/>
    <property type="match status" value="1"/>
</dbReference>
<proteinExistence type="inferred from homology"/>
<dbReference type="InterPro" id="IPR018130">
    <property type="entry name" value="Ribosomal_uS2_CS"/>
</dbReference>
<comment type="similarity">
    <text evidence="1 5">Belongs to the universal ribosomal protein uS2 family.</text>
</comment>
<organism evidence="6">
    <name type="scientific">Mitrastemon kanehirai</name>
    <dbReference type="NCBI Taxonomy" id="1358725"/>
    <lineage>
        <taxon>Eukaryota</taxon>
        <taxon>Viridiplantae</taxon>
        <taxon>Streptophyta</taxon>
        <taxon>Embryophyta</taxon>
        <taxon>Tracheophyta</taxon>
        <taxon>Spermatophyta</taxon>
        <taxon>Magnoliopsida</taxon>
        <taxon>eudicotyledons</taxon>
        <taxon>Gunneridae</taxon>
        <taxon>Pentapetalae</taxon>
        <taxon>asterids</taxon>
        <taxon>Ericales</taxon>
        <taxon>Mitrastemonaceae</taxon>
        <taxon>Mitrastemon</taxon>
    </lineage>
</organism>
<keyword evidence="6" id="KW-0934">Plastid</keyword>
<dbReference type="Gene3D" id="3.40.50.10490">
    <property type="entry name" value="Glucose-6-phosphate isomerase like protein, domain 1"/>
    <property type="match status" value="1"/>
</dbReference>
<dbReference type="PANTHER" id="PTHR12534">
    <property type="entry name" value="30S RIBOSOMAL PROTEIN S2 PROKARYOTIC AND ORGANELLAR"/>
    <property type="match status" value="1"/>
</dbReference>
<evidence type="ECO:0000256" key="5">
    <source>
        <dbReference type="RuleBase" id="RU003631"/>
    </source>
</evidence>
<dbReference type="PANTHER" id="PTHR12534:SF0">
    <property type="entry name" value="SMALL RIBOSOMAL SUBUNIT PROTEIN US2M"/>
    <property type="match status" value="1"/>
</dbReference>
<evidence type="ECO:0000256" key="2">
    <source>
        <dbReference type="ARBA" id="ARBA00022980"/>
    </source>
</evidence>
<dbReference type="PROSITE" id="PS00962">
    <property type="entry name" value="RIBOSOMAL_S2_1"/>
    <property type="match status" value="1"/>
</dbReference>
<dbReference type="AlphaFoldDB" id="A0A4Y1MCU6"/>
<sequence length="220" mass="26163">MKYWNINLKDMIEARVHLGYVIKKKKWNLKNEPFFYKIHHDLYIINILKTARFLSEACHLVFDAAKKKKQFLIVCTKKKYISELITCASLIARCHYINKKWIGGMLTNWSQTEKKLRTLNYYKLNYLKKKKKLRNLNIYLEGIKYMKKLPDIVIIINPQDEYMTLKECITLKIPTICLIDIKDYPYINGDILIPININSLSSIKFIINKIFLAICEGNYQ</sequence>
<dbReference type="PROSITE" id="PS00963">
    <property type="entry name" value="RIBOSOMAL_S2_2"/>
    <property type="match status" value="1"/>
</dbReference>
<geneLocation type="plastid" evidence="6"/>
<evidence type="ECO:0000256" key="4">
    <source>
        <dbReference type="ARBA" id="ARBA00035155"/>
    </source>
</evidence>
<dbReference type="NCBIfam" id="TIGR01011">
    <property type="entry name" value="rpsB_bact"/>
    <property type="match status" value="1"/>
</dbReference>
<dbReference type="GO" id="GO:0003735">
    <property type="term" value="F:structural constituent of ribosome"/>
    <property type="evidence" value="ECO:0007669"/>
    <property type="project" value="InterPro"/>
</dbReference>
<dbReference type="HAMAP" id="MF_00291_B">
    <property type="entry name" value="Ribosomal_uS2_B"/>
    <property type="match status" value="1"/>
</dbReference>
<dbReference type="InterPro" id="IPR001865">
    <property type="entry name" value="Ribosomal_uS2"/>
</dbReference>
<dbReference type="InterPro" id="IPR005706">
    <property type="entry name" value="Ribosomal_uS2_bac/mit/plastid"/>
</dbReference>
<protein>
    <recommendedName>
        <fullName evidence="4">Small ribosomal subunit protein uS2c</fullName>
    </recommendedName>
</protein>
<dbReference type="InterPro" id="IPR023591">
    <property type="entry name" value="Ribosomal_uS2_flav_dom_sf"/>
</dbReference>
<dbReference type="GO" id="GO:0005763">
    <property type="term" value="C:mitochondrial small ribosomal subunit"/>
    <property type="evidence" value="ECO:0007669"/>
    <property type="project" value="TreeGrafter"/>
</dbReference>
<accession>A0A4Y1MCU6</accession>
<keyword evidence="2 5" id="KW-0689">Ribosomal protein</keyword>
<name>A0A4Y1MCU6_9ERIC</name>
<reference evidence="6" key="1">
    <citation type="submission" date="2017-06" db="EMBL/GenBank/DDBJ databases">
        <title>The plastome of Mitrastemon kanehirai.</title>
        <authorList>
            <person name="Shyu S.-Y."/>
            <person name="Hu J.-M."/>
        </authorList>
    </citation>
    <scope>NUCLEOTIDE SEQUENCE</scope>
</reference>
<evidence type="ECO:0000256" key="3">
    <source>
        <dbReference type="ARBA" id="ARBA00023274"/>
    </source>
</evidence>
<dbReference type="GO" id="GO:0006412">
    <property type="term" value="P:translation"/>
    <property type="evidence" value="ECO:0007669"/>
    <property type="project" value="InterPro"/>
</dbReference>
<dbReference type="EMBL" id="MF372930">
    <property type="protein sequence ID" value="AWS06639.1"/>
    <property type="molecule type" value="Genomic_DNA"/>
</dbReference>